<evidence type="ECO:0000313" key="8">
    <source>
        <dbReference type="Proteomes" id="UP000886883"/>
    </source>
</evidence>
<dbReference type="InterPro" id="IPR006140">
    <property type="entry name" value="D-isomer_DH_NAD-bd"/>
</dbReference>
<comment type="caution">
    <text evidence="7">The sequence shown here is derived from an EMBL/GenBank/DDBJ whole genome shotgun (WGS) entry which is preliminary data.</text>
</comment>
<proteinExistence type="inferred from homology"/>
<evidence type="ECO:0000256" key="4">
    <source>
        <dbReference type="RuleBase" id="RU003719"/>
    </source>
</evidence>
<dbReference type="GO" id="GO:0016616">
    <property type="term" value="F:oxidoreductase activity, acting on the CH-OH group of donors, NAD or NADP as acceptor"/>
    <property type="evidence" value="ECO:0007669"/>
    <property type="project" value="InterPro"/>
</dbReference>
<feature type="domain" description="D-isomer specific 2-hydroxyacid dehydrogenase NAD-binding" evidence="6">
    <location>
        <begin position="112"/>
        <end position="286"/>
    </location>
</feature>
<dbReference type="AlphaFoldDB" id="A0A9D2SDW2"/>
<dbReference type="InterPro" id="IPR036291">
    <property type="entry name" value="NAD(P)-bd_dom_sf"/>
</dbReference>
<reference evidence="7" key="2">
    <citation type="submission" date="2021-04" db="EMBL/GenBank/DDBJ databases">
        <authorList>
            <person name="Gilroy R."/>
        </authorList>
    </citation>
    <scope>NUCLEOTIDE SEQUENCE</scope>
    <source>
        <strain evidence="7">USAMLcec3-2134</strain>
    </source>
</reference>
<keyword evidence="3" id="KW-0520">NAD</keyword>
<dbReference type="Proteomes" id="UP000886883">
    <property type="component" value="Unassembled WGS sequence"/>
</dbReference>
<reference evidence="7" key="1">
    <citation type="journal article" date="2021" name="PeerJ">
        <title>Extensive microbial diversity within the chicken gut microbiome revealed by metagenomics and culture.</title>
        <authorList>
            <person name="Gilroy R."/>
            <person name="Ravi A."/>
            <person name="Getino M."/>
            <person name="Pursley I."/>
            <person name="Horton D.L."/>
            <person name="Alikhan N.F."/>
            <person name="Baker D."/>
            <person name="Gharbi K."/>
            <person name="Hall N."/>
            <person name="Watson M."/>
            <person name="Adriaenssens E.M."/>
            <person name="Foster-Nyarko E."/>
            <person name="Jarju S."/>
            <person name="Secka A."/>
            <person name="Antonio M."/>
            <person name="Oren A."/>
            <person name="Chaudhuri R.R."/>
            <person name="La Ragione R."/>
            <person name="Hildebrand F."/>
            <person name="Pallen M.J."/>
        </authorList>
    </citation>
    <scope>NUCLEOTIDE SEQUENCE</scope>
    <source>
        <strain evidence="7">USAMLcec3-2134</strain>
    </source>
</reference>
<evidence type="ECO:0000259" key="6">
    <source>
        <dbReference type="Pfam" id="PF02826"/>
    </source>
</evidence>
<evidence type="ECO:0000259" key="5">
    <source>
        <dbReference type="Pfam" id="PF00389"/>
    </source>
</evidence>
<dbReference type="Pfam" id="PF00389">
    <property type="entry name" value="2-Hacid_dh"/>
    <property type="match status" value="1"/>
</dbReference>
<dbReference type="EMBL" id="DWXE01000027">
    <property type="protein sequence ID" value="HJB91358.1"/>
    <property type="molecule type" value="Genomic_DNA"/>
</dbReference>
<protein>
    <submittedName>
        <fullName evidence="7">Hydroxyacid dehydrogenase</fullName>
    </submittedName>
</protein>
<dbReference type="PANTHER" id="PTHR43761">
    <property type="entry name" value="D-ISOMER SPECIFIC 2-HYDROXYACID DEHYDROGENASE FAMILY PROTEIN (AFU_ORTHOLOGUE AFUA_1G13630)"/>
    <property type="match status" value="1"/>
</dbReference>
<dbReference type="SUPFAM" id="SSF52283">
    <property type="entry name" value="Formate/glycerate dehydrogenase catalytic domain-like"/>
    <property type="match status" value="1"/>
</dbReference>
<name>A0A9D2SDW2_9FIRM</name>
<organism evidence="7 8">
    <name type="scientific">Candidatus Eisenbergiella merdigallinarum</name>
    <dbReference type="NCBI Taxonomy" id="2838552"/>
    <lineage>
        <taxon>Bacteria</taxon>
        <taxon>Bacillati</taxon>
        <taxon>Bacillota</taxon>
        <taxon>Clostridia</taxon>
        <taxon>Lachnospirales</taxon>
        <taxon>Lachnospiraceae</taxon>
        <taxon>Eisenbergiella</taxon>
    </lineage>
</organism>
<sequence length="318" mass="34193">MKISLLEPIGIPEEMVRELAAGFERGGHSFTYYDVKTTDVEELKRRSAGQDIVMIANNPYPNEVVEAADSLKMIAVAFTGIDHVELDACRKKGVTVCNCAGYSNQSVAELAVGMVIELLRMLRKCDEAARTGLTGAGLTGGEIAGKTVGIVGCGKIGFCTAKLFAAFGAKVLAYSRHAQPEWEEAGIEAAELDELLSRSDIVSLHVPLNDTTRGFMSAERIAKMKDGAILINCARGPVVDNSALADALNSGKLSAAGIDVFDMEPPIPENYPLLHAKNTLLTPHVAFATKESMIRRAKIEFDNVSAYLQGKPENVCKF</sequence>
<dbReference type="PANTHER" id="PTHR43761:SF1">
    <property type="entry name" value="D-ISOMER SPECIFIC 2-HYDROXYACID DEHYDROGENASE CATALYTIC DOMAIN-CONTAINING PROTEIN-RELATED"/>
    <property type="match status" value="1"/>
</dbReference>
<dbReference type="Pfam" id="PF02826">
    <property type="entry name" value="2-Hacid_dh_C"/>
    <property type="match status" value="1"/>
</dbReference>
<dbReference type="Gene3D" id="3.40.50.720">
    <property type="entry name" value="NAD(P)-binding Rossmann-like Domain"/>
    <property type="match status" value="2"/>
</dbReference>
<dbReference type="GO" id="GO:0051287">
    <property type="term" value="F:NAD binding"/>
    <property type="evidence" value="ECO:0007669"/>
    <property type="project" value="InterPro"/>
</dbReference>
<dbReference type="PROSITE" id="PS00670">
    <property type="entry name" value="D_2_HYDROXYACID_DH_2"/>
    <property type="match status" value="1"/>
</dbReference>
<dbReference type="InterPro" id="IPR029753">
    <property type="entry name" value="D-isomer_DH_CS"/>
</dbReference>
<keyword evidence="2 4" id="KW-0560">Oxidoreductase</keyword>
<dbReference type="InterPro" id="IPR006139">
    <property type="entry name" value="D-isomer_2_OHA_DH_cat_dom"/>
</dbReference>
<dbReference type="PROSITE" id="PS00671">
    <property type="entry name" value="D_2_HYDROXYACID_DH_3"/>
    <property type="match status" value="1"/>
</dbReference>
<accession>A0A9D2SDW2</accession>
<dbReference type="CDD" id="cd12161">
    <property type="entry name" value="GDH_like_1"/>
    <property type="match status" value="1"/>
</dbReference>
<comment type="similarity">
    <text evidence="1 4">Belongs to the D-isomer specific 2-hydroxyacid dehydrogenase family.</text>
</comment>
<feature type="domain" description="D-isomer specific 2-hydroxyacid dehydrogenase catalytic" evidence="5">
    <location>
        <begin position="12"/>
        <end position="313"/>
    </location>
</feature>
<gene>
    <name evidence="7" type="ORF">H9763_07810</name>
</gene>
<dbReference type="InterPro" id="IPR029752">
    <property type="entry name" value="D-isomer_DH_CS1"/>
</dbReference>
<evidence type="ECO:0000256" key="1">
    <source>
        <dbReference type="ARBA" id="ARBA00005854"/>
    </source>
</evidence>
<evidence type="ECO:0000256" key="3">
    <source>
        <dbReference type="ARBA" id="ARBA00023027"/>
    </source>
</evidence>
<dbReference type="PROSITE" id="PS00065">
    <property type="entry name" value="D_2_HYDROXYACID_DH_1"/>
    <property type="match status" value="1"/>
</dbReference>
<evidence type="ECO:0000313" key="7">
    <source>
        <dbReference type="EMBL" id="HJB91358.1"/>
    </source>
</evidence>
<evidence type="ECO:0000256" key="2">
    <source>
        <dbReference type="ARBA" id="ARBA00023002"/>
    </source>
</evidence>
<dbReference type="SUPFAM" id="SSF51735">
    <property type="entry name" value="NAD(P)-binding Rossmann-fold domains"/>
    <property type="match status" value="1"/>
</dbReference>
<dbReference type="InterPro" id="IPR050418">
    <property type="entry name" value="D-iso_2-hydroxyacid_DH_PdxB"/>
</dbReference>
<dbReference type="FunFam" id="3.40.50.720:FF:000203">
    <property type="entry name" value="D-3-phosphoglycerate dehydrogenase (SerA)"/>
    <property type="match status" value="1"/>
</dbReference>